<keyword evidence="11" id="KW-1185">Reference proteome</keyword>
<keyword evidence="6 9" id="KW-1133">Transmembrane helix</keyword>
<feature type="transmembrane region" description="Helical" evidence="9">
    <location>
        <begin position="48"/>
        <end position="72"/>
    </location>
</feature>
<feature type="transmembrane region" description="Helical" evidence="9">
    <location>
        <begin position="106"/>
        <end position="124"/>
    </location>
</feature>
<evidence type="ECO:0000256" key="5">
    <source>
        <dbReference type="ARBA" id="ARBA00022692"/>
    </source>
</evidence>
<evidence type="ECO:0000256" key="2">
    <source>
        <dbReference type="ARBA" id="ARBA00007935"/>
    </source>
</evidence>
<protein>
    <submittedName>
        <fullName evidence="10">Iron ABC transporter</fullName>
    </submittedName>
</protein>
<keyword evidence="4" id="KW-1003">Cell membrane</keyword>
<feature type="compositionally biased region" description="Low complexity" evidence="8">
    <location>
        <begin position="1"/>
        <end position="20"/>
    </location>
</feature>
<evidence type="ECO:0000256" key="4">
    <source>
        <dbReference type="ARBA" id="ARBA00022475"/>
    </source>
</evidence>
<proteinExistence type="inferred from homology"/>
<accession>A0A1E7KW83</accession>
<dbReference type="InterPro" id="IPR037294">
    <property type="entry name" value="ABC_BtuC-like"/>
</dbReference>
<evidence type="ECO:0000313" key="10">
    <source>
        <dbReference type="EMBL" id="OEV08176.1"/>
    </source>
</evidence>
<comment type="similarity">
    <text evidence="2">Belongs to the binding-protein-dependent transport system permease family. FecCD subfamily.</text>
</comment>
<evidence type="ECO:0000256" key="9">
    <source>
        <dbReference type="SAM" id="Phobius"/>
    </source>
</evidence>
<keyword evidence="3" id="KW-0813">Transport</keyword>
<organism evidence="10 11">
    <name type="scientific">Streptomyces nanshensis</name>
    <dbReference type="NCBI Taxonomy" id="518642"/>
    <lineage>
        <taxon>Bacteria</taxon>
        <taxon>Bacillati</taxon>
        <taxon>Actinomycetota</taxon>
        <taxon>Actinomycetes</taxon>
        <taxon>Kitasatosporales</taxon>
        <taxon>Streptomycetaceae</taxon>
        <taxon>Streptomyces</taxon>
    </lineage>
</organism>
<dbReference type="PATRIC" id="fig|518642.10.peg.6398"/>
<evidence type="ECO:0000256" key="1">
    <source>
        <dbReference type="ARBA" id="ARBA00004651"/>
    </source>
</evidence>
<dbReference type="PANTHER" id="PTHR30472">
    <property type="entry name" value="FERRIC ENTEROBACTIN TRANSPORT SYSTEM PERMEASE PROTEIN"/>
    <property type="match status" value="1"/>
</dbReference>
<dbReference type="Pfam" id="PF01032">
    <property type="entry name" value="FecCD"/>
    <property type="match status" value="1"/>
</dbReference>
<dbReference type="InterPro" id="IPR000522">
    <property type="entry name" value="ABC_transptr_permease_BtuC"/>
</dbReference>
<sequence length="376" mass="37891">MDAKTGAGAKAAVAGPRGARSGTGPPVLTDVRLSAAVREVRRARRRPAIRSAAVAGALTAVLLAVVCVSLSYGDVAVPVPELLRTLAGGGTGGSRFVLLDLRLPRTLTGLLTGAAFGMSGAVFQTMLRNPLASPDIIGISAGASASAVLGSLVLGLSGLALSGTALGGALLASALIYVLAWRRGVAGYRLVLVGIGVGAALSSLVSYVLTRAEVTEAQQALIWLTGSLNERSWTHVWPLLGALALLTPLTFLAARTLRVLELGDETAGGLGTGVQRSRVALLACAVGLSAAATAAAGPVAFVAFVSAPIARRLVPSRGAALTHSALLGSLVVLVADFVAQHLLGETQFPVGVVTSVIGAPYLLWLLARTNRVGKGG</sequence>
<gene>
    <name evidence="10" type="ORF">AN218_27415</name>
</gene>
<evidence type="ECO:0000256" key="7">
    <source>
        <dbReference type="ARBA" id="ARBA00023136"/>
    </source>
</evidence>
<keyword evidence="5 9" id="KW-0812">Transmembrane</keyword>
<feature type="transmembrane region" description="Helical" evidence="9">
    <location>
        <begin position="160"/>
        <end position="180"/>
    </location>
</feature>
<name>A0A1E7KW83_9ACTN</name>
<comment type="subcellular location">
    <subcellularLocation>
        <location evidence="1">Cell membrane</location>
        <topology evidence="1">Multi-pass membrane protein</topology>
    </subcellularLocation>
</comment>
<comment type="caution">
    <text evidence="10">The sequence shown here is derived from an EMBL/GenBank/DDBJ whole genome shotgun (WGS) entry which is preliminary data.</text>
</comment>
<feature type="region of interest" description="Disordered" evidence="8">
    <location>
        <begin position="1"/>
        <end position="26"/>
    </location>
</feature>
<dbReference type="EMBL" id="LJGW01000433">
    <property type="protein sequence ID" value="OEV08176.1"/>
    <property type="molecule type" value="Genomic_DNA"/>
</dbReference>
<dbReference type="AlphaFoldDB" id="A0A1E7KW83"/>
<feature type="transmembrane region" description="Helical" evidence="9">
    <location>
        <begin position="279"/>
        <end position="307"/>
    </location>
</feature>
<dbReference type="Proteomes" id="UP000176005">
    <property type="component" value="Unassembled WGS sequence"/>
</dbReference>
<dbReference type="GO" id="GO:0033214">
    <property type="term" value="P:siderophore-iron import into cell"/>
    <property type="evidence" value="ECO:0007669"/>
    <property type="project" value="TreeGrafter"/>
</dbReference>
<evidence type="ECO:0000313" key="11">
    <source>
        <dbReference type="Proteomes" id="UP000176005"/>
    </source>
</evidence>
<dbReference type="PANTHER" id="PTHR30472:SF24">
    <property type="entry name" value="FERRIC ENTEROBACTIN TRANSPORT SYSTEM PERMEASE PROTEIN FEPG"/>
    <property type="match status" value="1"/>
</dbReference>
<keyword evidence="7 9" id="KW-0472">Membrane</keyword>
<feature type="transmembrane region" description="Helical" evidence="9">
    <location>
        <begin position="319"/>
        <end position="339"/>
    </location>
</feature>
<feature type="transmembrane region" description="Helical" evidence="9">
    <location>
        <begin position="348"/>
        <end position="367"/>
    </location>
</feature>
<dbReference type="GO" id="GO:0005886">
    <property type="term" value="C:plasma membrane"/>
    <property type="evidence" value="ECO:0007669"/>
    <property type="project" value="UniProtKB-SubCell"/>
</dbReference>
<evidence type="ECO:0000256" key="3">
    <source>
        <dbReference type="ARBA" id="ARBA00022448"/>
    </source>
</evidence>
<evidence type="ECO:0000256" key="8">
    <source>
        <dbReference type="SAM" id="MobiDB-lite"/>
    </source>
</evidence>
<dbReference type="CDD" id="cd06550">
    <property type="entry name" value="TM_ABC_iron-siderophores_like"/>
    <property type="match status" value="1"/>
</dbReference>
<feature type="transmembrane region" description="Helical" evidence="9">
    <location>
        <begin position="136"/>
        <end position="154"/>
    </location>
</feature>
<dbReference type="Gene3D" id="1.10.3470.10">
    <property type="entry name" value="ABC transporter involved in vitamin B12 uptake, BtuC"/>
    <property type="match status" value="1"/>
</dbReference>
<feature type="transmembrane region" description="Helical" evidence="9">
    <location>
        <begin position="187"/>
        <end position="209"/>
    </location>
</feature>
<dbReference type="GO" id="GO:0022857">
    <property type="term" value="F:transmembrane transporter activity"/>
    <property type="evidence" value="ECO:0007669"/>
    <property type="project" value="InterPro"/>
</dbReference>
<evidence type="ECO:0000256" key="6">
    <source>
        <dbReference type="ARBA" id="ARBA00022989"/>
    </source>
</evidence>
<reference evidence="10 11" key="1">
    <citation type="journal article" date="2016" name="Front. Microbiol.">
        <title>Comparative Genomics Analysis of Streptomyces Species Reveals Their Adaptation to the Marine Environment and Their Diversity at the Genomic Level.</title>
        <authorList>
            <person name="Tian X."/>
            <person name="Zhang Z."/>
            <person name="Yang T."/>
            <person name="Chen M."/>
            <person name="Li J."/>
            <person name="Chen F."/>
            <person name="Yang J."/>
            <person name="Li W."/>
            <person name="Zhang B."/>
            <person name="Zhang Z."/>
            <person name="Wu J."/>
            <person name="Zhang C."/>
            <person name="Long L."/>
            <person name="Xiao J."/>
        </authorList>
    </citation>
    <scope>NUCLEOTIDE SEQUENCE [LARGE SCALE GENOMIC DNA]</scope>
    <source>
        <strain evidence="10 11">SCSIO 10429</strain>
    </source>
</reference>
<dbReference type="SUPFAM" id="SSF81345">
    <property type="entry name" value="ABC transporter involved in vitamin B12 uptake, BtuC"/>
    <property type="match status" value="1"/>
</dbReference>